<evidence type="ECO:0000256" key="3">
    <source>
        <dbReference type="ARBA" id="ARBA00022989"/>
    </source>
</evidence>
<protein>
    <submittedName>
        <fullName evidence="7">DMT family transporter</fullName>
    </submittedName>
</protein>
<keyword evidence="3 5" id="KW-1133">Transmembrane helix</keyword>
<name>A0A9D1LE33_9BURK</name>
<dbReference type="InterPro" id="IPR037185">
    <property type="entry name" value="EmrE-like"/>
</dbReference>
<comment type="caution">
    <text evidence="7">The sequence shown here is derived from an EMBL/GenBank/DDBJ whole genome shotgun (WGS) entry which is preliminary data.</text>
</comment>
<feature type="transmembrane region" description="Helical" evidence="5">
    <location>
        <begin position="207"/>
        <end position="226"/>
    </location>
</feature>
<reference evidence="7" key="2">
    <citation type="journal article" date="2021" name="PeerJ">
        <title>Extensive microbial diversity within the chicken gut microbiome revealed by metagenomics and culture.</title>
        <authorList>
            <person name="Gilroy R."/>
            <person name="Ravi A."/>
            <person name="Getino M."/>
            <person name="Pursley I."/>
            <person name="Horton D.L."/>
            <person name="Alikhan N.F."/>
            <person name="Baker D."/>
            <person name="Gharbi K."/>
            <person name="Hall N."/>
            <person name="Watson M."/>
            <person name="Adriaenssens E.M."/>
            <person name="Foster-Nyarko E."/>
            <person name="Jarju S."/>
            <person name="Secka A."/>
            <person name="Antonio M."/>
            <person name="Oren A."/>
            <person name="Chaudhuri R.R."/>
            <person name="La Ragione R."/>
            <person name="Hildebrand F."/>
            <person name="Pallen M.J."/>
        </authorList>
    </citation>
    <scope>NUCLEOTIDE SEQUENCE</scope>
    <source>
        <strain evidence="7">7463</strain>
    </source>
</reference>
<proteinExistence type="predicted"/>
<evidence type="ECO:0000256" key="5">
    <source>
        <dbReference type="SAM" id="Phobius"/>
    </source>
</evidence>
<organism evidence="7 8">
    <name type="scientific">Candidatus Aphodousia faecigallinarum</name>
    <dbReference type="NCBI Taxonomy" id="2840677"/>
    <lineage>
        <taxon>Bacteria</taxon>
        <taxon>Pseudomonadati</taxon>
        <taxon>Pseudomonadota</taxon>
        <taxon>Betaproteobacteria</taxon>
        <taxon>Burkholderiales</taxon>
        <taxon>Sutterellaceae</taxon>
        <taxon>Sutterellaceae incertae sedis</taxon>
        <taxon>Candidatus Aphodousia</taxon>
    </lineage>
</organism>
<feature type="transmembrane region" description="Helical" evidence="5">
    <location>
        <begin position="68"/>
        <end position="86"/>
    </location>
</feature>
<dbReference type="EMBL" id="DVMY01000053">
    <property type="protein sequence ID" value="HIU37228.1"/>
    <property type="molecule type" value="Genomic_DNA"/>
</dbReference>
<dbReference type="InterPro" id="IPR000620">
    <property type="entry name" value="EamA_dom"/>
</dbReference>
<keyword evidence="4 5" id="KW-0472">Membrane</keyword>
<feature type="transmembrane region" description="Helical" evidence="5">
    <location>
        <begin position="261"/>
        <end position="280"/>
    </location>
</feature>
<dbReference type="SUPFAM" id="SSF103481">
    <property type="entry name" value="Multidrug resistance efflux transporter EmrE"/>
    <property type="match status" value="2"/>
</dbReference>
<accession>A0A9D1LE33</accession>
<evidence type="ECO:0000256" key="4">
    <source>
        <dbReference type="ARBA" id="ARBA00023136"/>
    </source>
</evidence>
<feature type="domain" description="EamA" evidence="6">
    <location>
        <begin position="4"/>
        <end position="134"/>
    </location>
</feature>
<feature type="transmembrane region" description="Helical" evidence="5">
    <location>
        <begin position="33"/>
        <end position="48"/>
    </location>
</feature>
<feature type="transmembrane region" description="Helical" evidence="5">
    <location>
        <begin position="175"/>
        <end position="195"/>
    </location>
</feature>
<comment type="subcellular location">
    <subcellularLocation>
        <location evidence="1">Membrane</location>
        <topology evidence="1">Multi-pass membrane protein</topology>
    </subcellularLocation>
</comment>
<evidence type="ECO:0000313" key="7">
    <source>
        <dbReference type="EMBL" id="HIU37228.1"/>
    </source>
</evidence>
<dbReference type="Proteomes" id="UP000824083">
    <property type="component" value="Unassembled WGS sequence"/>
</dbReference>
<sequence>MKSLWMLSASFFFSLMAVFVKMGAEDFGTFELIFYRSLAGVILLYSFIRARGYTIRTPYLFGHFKRSFIGTFSMSLWFLSLTMLPVGTSMTLNYTSPLFMSSFVIFFLLMRKEPMPWGLLGCILIGFCGVVLVLRPSFSSGQMLGAMLALSSGFLGSVAYWQIKELGQLKEPSWRIVFYFTVFGTVYGLLGNFFIEGGLSPITADNVIYLLGMALCATLAQCSLTLAFGQGNVLLSSCLQFSAIIMAELMGWFFFNDELSLTTELGILVIMVAGVSATMLTRRQQAKA</sequence>
<dbReference type="GO" id="GO:0016020">
    <property type="term" value="C:membrane"/>
    <property type="evidence" value="ECO:0007669"/>
    <property type="project" value="UniProtKB-SubCell"/>
</dbReference>
<evidence type="ECO:0000313" key="8">
    <source>
        <dbReference type="Proteomes" id="UP000824083"/>
    </source>
</evidence>
<feature type="transmembrane region" description="Helical" evidence="5">
    <location>
        <begin position="233"/>
        <end position="255"/>
    </location>
</feature>
<gene>
    <name evidence="7" type="ORF">IAC56_03020</name>
</gene>
<evidence type="ECO:0000256" key="1">
    <source>
        <dbReference type="ARBA" id="ARBA00004141"/>
    </source>
</evidence>
<evidence type="ECO:0000259" key="6">
    <source>
        <dbReference type="Pfam" id="PF00892"/>
    </source>
</evidence>
<feature type="transmembrane region" description="Helical" evidence="5">
    <location>
        <begin position="92"/>
        <end position="110"/>
    </location>
</feature>
<dbReference type="Pfam" id="PF00892">
    <property type="entry name" value="EamA"/>
    <property type="match status" value="1"/>
</dbReference>
<evidence type="ECO:0000256" key="2">
    <source>
        <dbReference type="ARBA" id="ARBA00022692"/>
    </source>
</evidence>
<dbReference type="PANTHER" id="PTHR22911:SF6">
    <property type="entry name" value="SOLUTE CARRIER FAMILY 35 MEMBER G1"/>
    <property type="match status" value="1"/>
</dbReference>
<feature type="transmembrane region" description="Helical" evidence="5">
    <location>
        <begin position="144"/>
        <end position="163"/>
    </location>
</feature>
<feature type="transmembrane region" description="Helical" evidence="5">
    <location>
        <begin position="117"/>
        <end position="138"/>
    </location>
</feature>
<keyword evidence="2 5" id="KW-0812">Transmembrane</keyword>
<dbReference type="PANTHER" id="PTHR22911">
    <property type="entry name" value="ACYL-MALONYL CONDENSING ENZYME-RELATED"/>
    <property type="match status" value="1"/>
</dbReference>
<dbReference type="AlphaFoldDB" id="A0A9D1LE33"/>
<reference evidence="7" key="1">
    <citation type="submission" date="2020-10" db="EMBL/GenBank/DDBJ databases">
        <authorList>
            <person name="Gilroy R."/>
        </authorList>
    </citation>
    <scope>NUCLEOTIDE SEQUENCE</scope>
    <source>
        <strain evidence="7">7463</strain>
    </source>
</reference>